<keyword evidence="1" id="KW-1133">Transmembrane helix</keyword>
<dbReference type="EMBL" id="JACHDS010000001">
    <property type="protein sequence ID" value="MBB6172774.1"/>
    <property type="molecule type" value="Genomic_DNA"/>
</dbReference>
<dbReference type="Proteomes" id="UP000546642">
    <property type="component" value="Unassembled WGS sequence"/>
</dbReference>
<organism evidence="2 3">
    <name type="scientific">Nocardiopsis mwathae</name>
    <dbReference type="NCBI Taxonomy" id="1472723"/>
    <lineage>
        <taxon>Bacteria</taxon>
        <taxon>Bacillati</taxon>
        <taxon>Actinomycetota</taxon>
        <taxon>Actinomycetes</taxon>
        <taxon>Streptosporangiales</taxon>
        <taxon>Nocardiopsidaceae</taxon>
        <taxon>Nocardiopsis</taxon>
    </lineage>
</organism>
<feature type="transmembrane region" description="Helical" evidence="1">
    <location>
        <begin position="87"/>
        <end position="107"/>
    </location>
</feature>
<keyword evidence="1" id="KW-0472">Membrane</keyword>
<comment type="caution">
    <text evidence="2">The sequence shown here is derived from an EMBL/GenBank/DDBJ whole genome shotgun (WGS) entry which is preliminary data.</text>
</comment>
<reference evidence="2 3" key="1">
    <citation type="submission" date="2020-08" db="EMBL/GenBank/DDBJ databases">
        <title>Sequencing the genomes of 1000 actinobacteria strains.</title>
        <authorList>
            <person name="Klenk H.-P."/>
        </authorList>
    </citation>
    <scope>NUCLEOTIDE SEQUENCE [LARGE SCALE GENOMIC DNA]</scope>
    <source>
        <strain evidence="2 3">DSM 46659</strain>
    </source>
</reference>
<dbReference type="AlphaFoldDB" id="A0A7X0D781"/>
<protein>
    <submittedName>
        <fullName evidence="2">Uncharacterized protein</fullName>
    </submittedName>
</protein>
<keyword evidence="1" id="KW-0812">Transmembrane</keyword>
<gene>
    <name evidence="2" type="ORF">HNR23_002834</name>
</gene>
<evidence type="ECO:0000313" key="2">
    <source>
        <dbReference type="EMBL" id="MBB6172774.1"/>
    </source>
</evidence>
<dbReference type="RefSeq" id="WP_184076023.1">
    <property type="nucleotide sequence ID" value="NZ_JACHDS010000001.1"/>
</dbReference>
<name>A0A7X0D781_9ACTN</name>
<evidence type="ECO:0000313" key="3">
    <source>
        <dbReference type="Proteomes" id="UP000546642"/>
    </source>
</evidence>
<accession>A0A7X0D781</accession>
<keyword evidence="3" id="KW-1185">Reference proteome</keyword>
<sequence length="140" mass="14372">MSENVAHGNGGVDGEIRSAVAARGELGAAYDDVVAEGLVERIGEEIDRRIDARLGVSSASRGPYTAPAPRTGGAGAPEWLVRTWSTLAVAVLSAGTGLVLTFLLAVVLGSEAVLPIIGVWMSVACANAGHSLLRDLAPRR</sequence>
<feature type="transmembrane region" description="Helical" evidence="1">
    <location>
        <begin position="113"/>
        <end position="133"/>
    </location>
</feature>
<evidence type="ECO:0000256" key="1">
    <source>
        <dbReference type="SAM" id="Phobius"/>
    </source>
</evidence>
<proteinExistence type="predicted"/>